<dbReference type="Pfam" id="PF11886">
    <property type="entry name" value="TOC159_MAD"/>
    <property type="match status" value="1"/>
</dbReference>
<evidence type="ECO:0000313" key="3">
    <source>
        <dbReference type="Proteomes" id="UP000636800"/>
    </source>
</evidence>
<feature type="domain" description="Translocase of chloroplast 159/132 membrane anchor" evidence="1">
    <location>
        <begin position="14"/>
        <end position="256"/>
    </location>
</feature>
<dbReference type="AlphaFoldDB" id="A0A835UJI9"/>
<reference evidence="2 3" key="1">
    <citation type="journal article" date="2020" name="Nat. Food">
        <title>A phased Vanilla planifolia genome enables genetic improvement of flavour and production.</title>
        <authorList>
            <person name="Hasing T."/>
            <person name="Tang H."/>
            <person name="Brym M."/>
            <person name="Khazi F."/>
            <person name="Huang T."/>
            <person name="Chambers A.H."/>
        </authorList>
    </citation>
    <scope>NUCLEOTIDE SEQUENCE [LARGE SCALE GENOMIC DNA]</scope>
    <source>
        <tissue evidence="2">Leaf</tissue>
    </source>
</reference>
<gene>
    <name evidence="2" type="ORF">HPP92_020086</name>
</gene>
<evidence type="ECO:0000259" key="1">
    <source>
        <dbReference type="Pfam" id="PF11886"/>
    </source>
</evidence>
<organism evidence="2 3">
    <name type="scientific">Vanilla planifolia</name>
    <name type="common">Vanilla</name>
    <dbReference type="NCBI Taxonomy" id="51239"/>
    <lineage>
        <taxon>Eukaryota</taxon>
        <taxon>Viridiplantae</taxon>
        <taxon>Streptophyta</taxon>
        <taxon>Embryophyta</taxon>
        <taxon>Tracheophyta</taxon>
        <taxon>Spermatophyta</taxon>
        <taxon>Magnoliopsida</taxon>
        <taxon>Liliopsida</taxon>
        <taxon>Asparagales</taxon>
        <taxon>Orchidaceae</taxon>
        <taxon>Vanilloideae</taxon>
        <taxon>Vanilleae</taxon>
        <taxon>Vanilla</taxon>
    </lineage>
</organism>
<keyword evidence="3" id="KW-1185">Reference proteome</keyword>
<sequence length="271" mass="29363">MESRGWEEEEKHTSTCLLGNDDCLVRPVLDSHGWDHDAGFDGLSLEVSKQIKGGLTASAAGQTSKDKENFFIQSECAVNFAHQKGHLFSALDFQTAGKDLVCTLRGDAYFRNLRCNSTGCSLSLTSLGKIHLFGAKLEDSILLGRRFELMGNAGRIEGNGQGGFGGSLQATLRGKDYPVRDEKVTLSSTLLSFDKEMVVGGSLQADFRAGRTAKISFNANVNSRSLGQVSFKFTATEQIELGIIAIVSLLQALIHRTNCHGGRSLAWAEKL</sequence>
<protein>
    <recommendedName>
        <fullName evidence="1">Translocase of chloroplast 159/132 membrane anchor domain-containing protein</fullName>
    </recommendedName>
</protein>
<name>A0A835UJI9_VANPL</name>
<comment type="caution">
    <text evidence="2">The sequence shown here is derived from an EMBL/GenBank/DDBJ whole genome shotgun (WGS) entry which is preliminary data.</text>
</comment>
<dbReference type="EMBL" id="JADCNL010000010">
    <property type="protein sequence ID" value="KAG0464017.1"/>
    <property type="molecule type" value="Genomic_DNA"/>
</dbReference>
<dbReference type="OrthoDB" id="2610923at2759"/>
<dbReference type="InterPro" id="IPR024283">
    <property type="entry name" value="TOC159_MAD"/>
</dbReference>
<dbReference type="Proteomes" id="UP000636800">
    <property type="component" value="Chromosome 10"/>
</dbReference>
<proteinExistence type="predicted"/>
<accession>A0A835UJI9</accession>
<evidence type="ECO:0000313" key="2">
    <source>
        <dbReference type="EMBL" id="KAG0464017.1"/>
    </source>
</evidence>